<dbReference type="AlphaFoldDB" id="A0A0R1K6C3"/>
<dbReference type="RefSeq" id="WP_025023095.1">
    <property type="nucleotide sequence ID" value="NZ_AZDZ01000019.1"/>
</dbReference>
<dbReference type="OrthoDB" id="9784157at2"/>
<sequence length="576" mass="65714">MHISVSTKGLLKFLGLILFYATLSAIMAVTLNSKGIIWGGDDAPFHVGRLISLNYSFEHGNLIPSISNSNFRQIGYGINLFYPWITIAPIALLFSLFSNPITAFYTGIGIYFFISFFISHIVMVKFSKSFWNAIIFSLFYNLSNYLLIEVLPRTDIAEFIATILLPICFLGLYEVFFRDFHKWNILAIGMSGLLLTHLLSTVIVSSFFIIILLLYVIKSNNYWNRIKALCKAIFATICASAIFLIPFLNEITFQPYEQPSPYILKGKVLEKIVSASFLNSSIQSTSGNTYNIGVFLIVALIFGLIFFYKFSTLYKRIYVLAFLSFFMTTNVFPWSLFQNTPIRVIQFPFRFLMVATLLASVIAAKLLIMLIDDFNLSKLQFPITIILAAILCGFWISSVHITQQQKMISKKTQIITSKKIKKRTVYEDYYEQYSPAAAGKFINSTIWHIGKIDKQKITFDPQAKGESTVFKLGEMPKNTVVELPVIRYKNTELTINGKHAKISTSKNGTVRTKFNQKIKHPKLKVTYKLTNLTIFSAALSFVSWVFLLLGLNNENKYNWKHMEKSLKNIKYNNSAV</sequence>
<dbReference type="PATRIC" id="fig|1423775.4.peg.1577"/>
<dbReference type="STRING" id="1423775.FD03_GL001548"/>
<evidence type="ECO:0008006" key="4">
    <source>
        <dbReference type="Google" id="ProtNLM"/>
    </source>
</evidence>
<feature type="transmembrane region" description="Helical" evidence="1">
    <location>
        <begin position="129"/>
        <end position="147"/>
    </location>
</feature>
<gene>
    <name evidence="2" type="ORF">FD03_GL001548</name>
</gene>
<evidence type="ECO:0000256" key="1">
    <source>
        <dbReference type="SAM" id="Phobius"/>
    </source>
</evidence>
<keyword evidence="1" id="KW-1133">Transmembrane helix</keyword>
<organism evidence="2 3">
    <name type="scientific">Companilactobacillus nodensis DSM 19682 = JCM 14932 = NBRC 107160</name>
    <dbReference type="NCBI Taxonomy" id="1423775"/>
    <lineage>
        <taxon>Bacteria</taxon>
        <taxon>Bacillati</taxon>
        <taxon>Bacillota</taxon>
        <taxon>Bacilli</taxon>
        <taxon>Lactobacillales</taxon>
        <taxon>Lactobacillaceae</taxon>
        <taxon>Companilactobacillus</taxon>
    </lineage>
</organism>
<feature type="transmembrane region" description="Helical" evidence="1">
    <location>
        <begin position="159"/>
        <end position="177"/>
    </location>
</feature>
<evidence type="ECO:0000313" key="2">
    <source>
        <dbReference type="EMBL" id="KRK79183.1"/>
    </source>
</evidence>
<evidence type="ECO:0000313" key="3">
    <source>
        <dbReference type="Proteomes" id="UP000051248"/>
    </source>
</evidence>
<feature type="transmembrane region" description="Helical" evidence="1">
    <location>
        <begin position="383"/>
        <end position="401"/>
    </location>
</feature>
<dbReference type="EMBL" id="AZDZ01000019">
    <property type="protein sequence ID" value="KRK79183.1"/>
    <property type="molecule type" value="Genomic_DNA"/>
</dbReference>
<feature type="transmembrane region" description="Helical" evidence="1">
    <location>
        <begin position="349"/>
        <end position="371"/>
    </location>
</feature>
<feature type="transmembrane region" description="Helical" evidence="1">
    <location>
        <begin position="104"/>
        <end position="123"/>
    </location>
</feature>
<reference evidence="2 3" key="1">
    <citation type="journal article" date="2015" name="Genome Announc.">
        <title>Expanding the biotechnology potential of lactobacilli through comparative genomics of 213 strains and associated genera.</title>
        <authorList>
            <person name="Sun Z."/>
            <person name="Harris H.M."/>
            <person name="McCann A."/>
            <person name="Guo C."/>
            <person name="Argimon S."/>
            <person name="Zhang W."/>
            <person name="Yang X."/>
            <person name="Jeffery I.B."/>
            <person name="Cooney J.C."/>
            <person name="Kagawa T.F."/>
            <person name="Liu W."/>
            <person name="Song Y."/>
            <person name="Salvetti E."/>
            <person name="Wrobel A."/>
            <person name="Rasinkangas P."/>
            <person name="Parkhill J."/>
            <person name="Rea M.C."/>
            <person name="O'Sullivan O."/>
            <person name="Ritari J."/>
            <person name="Douillard F.P."/>
            <person name="Paul Ross R."/>
            <person name="Yang R."/>
            <person name="Briner A.E."/>
            <person name="Felis G.E."/>
            <person name="de Vos W.M."/>
            <person name="Barrangou R."/>
            <person name="Klaenhammer T.R."/>
            <person name="Caufield P.W."/>
            <person name="Cui Y."/>
            <person name="Zhang H."/>
            <person name="O'Toole P.W."/>
        </authorList>
    </citation>
    <scope>NUCLEOTIDE SEQUENCE [LARGE SCALE GENOMIC DNA]</scope>
    <source>
        <strain evidence="2 3">DSM 19682</strain>
    </source>
</reference>
<dbReference type="Proteomes" id="UP000051248">
    <property type="component" value="Unassembled WGS sequence"/>
</dbReference>
<protein>
    <recommendedName>
        <fullName evidence="4">Membrane protein 6-pyruvoyl-tetrahydropterin synthase-related domain-containing protein</fullName>
    </recommendedName>
</protein>
<dbReference type="eggNOG" id="COG4485">
    <property type="taxonomic scope" value="Bacteria"/>
</dbReference>
<keyword evidence="1" id="KW-0812">Transmembrane</keyword>
<feature type="transmembrane region" description="Helical" evidence="1">
    <location>
        <begin position="228"/>
        <end position="248"/>
    </location>
</feature>
<comment type="caution">
    <text evidence="2">The sequence shown here is derived from an EMBL/GenBank/DDBJ whole genome shotgun (WGS) entry which is preliminary data.</text>
</comment>
<name>A0A0R1K6C3_9LACO</name>
<accession>A0A0R1K6C3</accession>
<proteinExistence type="predicted"/>
<feature type="transmembrane region" description="Helical" evidence="1">
    <location>
        <begin position="74"/>
        <end position="97"/>
    </location>
</feature>
<feature type="transmembrane region" description="Helical" evidence="1">
    <location>
        <begin position="529"/>
        <end position="551"/>
    </location>
</feature>
<keyword evidence="3" id="KW-1185">Reference proteome</keyword>
<feature type="transmembrane region" description="Helical" evidence="1">
    <location>
        <begin position="12"/>
        <end position="31"/>
    </location>
</feature>
<keyword evidence="1" id="KW-0472">Membrane</keyword>
<feature type="transmembrane region" description="Helical" evidence="1">
    <location>
        <begin position="183"/>
        <end position="216"/>
    </location>
</feature>
<feature type="transmembrane region" description="Helical" evidence="1">
    <location>
        <begin position="290"/>
        <end position="311"/>
    </location>
</feature>